<reference evidence="2 3" key="1">
    <citation type="submission" date="2016-10" db="EMBL/GenBank/DDBJ databases">
        <authorList>
            <person name="de Groot N.N."/>
        </authorList>
    </citation>
    <scope>NUCLEOTIDE SEQUENCE [LARGE SCALE GENOMIC DNA]</scope>
    <source>
        <strain evidence="2 3">ASO4-2</strain>
    </source>
</reference>
<dbReference type="Proteomes" id="UP000198771">
    <property type="component" value="Unassembled WGS sequence"/>
</dbReference>
<dbReference type="AlphaFoldDB" id="A0A1G6AKC1"/>
<accession>A0A1G6AKC1</accession>
<evidence type="ECO:0000259" key="1">
    <source>
        <dbReference type="Pfam" id="PF00578"/>
    </source>
</evidence>
<dbReference type="GO" id="GO:0016209">
    <property type="term" value="F:antioxidant activity"/>
    <property type="evidence" value="ECO:0007669"/>
    <property type="project" value="InterPro"/>
</dbReference>
<dbReference type="SUPFAM" id="SSF52833">
    <property type="entry name" value="Thioredoxin-like"/>
    <property type="match status" value="1"/>
</dbReference>
<dbReference type="EMBL" id="FMXO01000002">
    <property type="protein sequence ID" value="SDB08852.1"/>
    <property type="molecule type" value="Genomic_DNA"/>
</dbReference>
<evidence type="ECO:0000313" key="2">
    <source>
        <dbReference type="EMBL" id="SDB08852.1"/>
    </source>
</evidence>
<dbReference type="Gene3D" id="3.40.30.10">
    <property type="entry name" value="Glutaredoxin"/>
    <property type="match status" value="1"/>
</dbReference>
<sequence length="114" mass="12352">MFCRQQLADFQASFAAFQSEGISILAASVDSLDKANEIMEKAGVTYPVAYGLNTEEVSNTIGAYFEPEKKFLHAAGFIIAPDRKVSLGCYSNGAIGRLTAKDSLALIRYFKKSG</sequence>
<organism evidence="2 3">
    <name type="scientific">Desulfonatronum thiosulfatophilum</name>
    <dbReference type="NCBI Taxonomy" id="617002"/>
    <lineage>
        <taxon>Bacteria</taxon>
        <taxon>Pseudomonadati</taxon>
        <taxon>Thermodesulfobacteriota</taxon>
        <taxon>Desulfovibrionia</taxon>
        <taxon>Desulfovibrionales</taxon>
        <taxon>Desulfonatronaceae</taxon>
        <taxon>Desulfonatronum</taxon>
    </lineage>
</organism>
<dbReference type="InterPro" id="IPR036249">
    <property type="entry name" value="Thioredoxin-like_sf"/>
</dbReference>
<dbReference type="Pfam" id="PF00578">
    <property type="entry name" value="AhpC-TSA"/>
    <property type="match status" value="1"/>
</dbReference>
<dbReference type="InterPro" id="IPR000866">
    <property type="entry name" value="AhpC/TSA"/>
</dbReference>
<keyword evidence="3" id="KW-1185">Reference proteome</keyword>
<name>A0A1G6AKC1_9BACT</name>
<dbReference type="GO" id="GO:0016491">
    <property type="term" value="F:oxidoreductase activity"/>
    <property type="evidence" value="ECO:0007669"/>
    <property type="project" value="InterPro"/>
</dbReference>
<proteinExistence type="predicted"/>
<dbReference type="OrthoDB" id="5472035at2"/>
<gene>
    <name evidence="2" type="ORF">SAMN05660653_00430</name>
</gene>
<evidence type="ECO:0000313" key="3">
    <source>
        <dbReference type="Proteomes" id="UP000198771"/>
    </source>
</evidence>
<dbReference type="STRING" id="617002.SAMN05660653_00430"/>
<protein>
    <submittedName>
        <fullName evidence="2">AhpC/TSA family protein</fullName>
    </submittedName>
</protein>
<feature type="domain" description="Alkyl hydroperoxide reductase subunit C/ Thiol specific antioxidant" evidence="1">
    <location>
        <begin position="2"/>
        <end position="85"/>
    </location>
</feature>
<dbReference type="RefSeq" id="WP_092116752.1">
    <property type="nucleotide sequence ID" value="NZ_FMXO01000002.1"/>
</dbReference>